<dbReference type="GO" id="GO:0005737">
    <property type="term" value="C:cytoplasm"/>
    <property type="evidence" value="ECO:0007669"/>
    <property type="project" value="TreeGrafter"/>
</dbReference>
<dbReference type="AlphaFoldDB" id="A0AA39HJ57"/>
<organism evidence="7 8">
    <name type="scientific">Steinernema hermaphroditum</name>
    <dbReference type="NCBI Taxonomy" id="289476"/>
    <lineage>
        <taxon>Eukaryota</taxon>
        <taxon>Metazoa</taxon>
        <taxon>Ecdysozoa</taxon>
        <taxon>Nematoda</taxon>
        <taxon>Chromadorea</taxon>
        <taxon>Rhabditida</taxon>
        <taxon>Tylenchina</taxon>
        <taxon>Panagrolaimomorpha</taxon>
        <taxon>Strongyloidoidea</taxon>
        <taxon>Steinernematidae</taxon>
        <taxon>Steinernema</taxon>
    </lineage>
</organism>
<reference evidence="7" key="1">
    <citation type="submission" date="2023-06" db="EMBL/GenBank/DDBJ databases">
        <title>Genomic analysis of the entomopathogenic nematode Steinernema hermaphroditum.</title>
        <authorList>
            <person name="Schwarz E.M."/>
            <person name="Heppert J.K."/>
            <person name="Baniya A."/>
            <person name="Schwartz H.T."/>
            <person name="Tan C.-H."/>
            <person name="Antoshechkin I."/>
            <person name="Sternberg P.W."/>
            <person name="Goodrich-Blair H."/>
            <person name="Dillman A.R."/>
        </authorList>
    </citation>
    <scope>NUCLEOTIDE SEQUENCE</scope>
    <source>
        <strain evidence="7">PS9179</strain>
        <tissue evidence="7">Whole animal</tissue>
    </source>
</reference>
<accession>A0AA39HJ57</accession>
<feature type="domain" description="DH" evidence="6">
    <location>
        <begin position="81"/>
        <end position="249"/>
    </location>
</feature>
<dbReference type="InterPro" id="IPR035899">
    <property type="entry name" value="DBL_dom_sf"/>
</dbReference>
<dbReference type="CDD" id="cd11877">
    <property type="entry name" value="SH3_PIX"/>
    <property type="match status" value="1"/>
</dbReference>
<evidence type="ECO:0000256" key="3">
    <source>
        <dbReference type="SAM" id="Coils"/>
    </source>
</evidence>
<evidence type="ECO:0008006" key="9">
    <source>
        <dbReference type="Google" id="ProtNLM"/>
    </source>
</evidence>
<evidence type="ECO:0000256" key="2">
    <source>
        <dbReference type="PROSITE-ProRule" id="PRU00192"/>
    </source>
</evidence>
<protein>
    <recommendedName>
        <fullName evidence="9">SH3 domain-containing protein</fullName>
    </recommendedName>
</protein>
<dbReference type="EMBL" id="JAUCMV010000004">
    <property type="protein sequence ID" value="KAK0406838.1"/>
    <property type="molecule type" value="Genomic_DNA"/>
</dbReference>
<keyword evidence="3" id="KW-0175">Coiled coil</keyword>
<dbReference type="Pfam" id="PF00621">
    <property type="entry name" value="RhoGEF"/>
    <property type="match status" value="1"/>
</dbReference>
<evidence type="ECO:0000313" key="8">
    <source>
        <dbReference type="Proteomes" id="UP001175271"/>
    </source>
</evidence>
<keyword evidence="8" id="KW-1185">Reference proteome</keyword>
<evidence type="ECO:0000259" key="4">
    <source>
        <dbReference type="PROSITE" id="PS50002"/>
    </source>
</evidence>
<dbReference type="SMART" id="SM00325">
    <property type="entry name" value="RhoGEF"/>
    <property type="match status" value="1"/>
</dbReference>
<dbReference type="Pfam" id="PF16523">
    <property type="entry name" value="betaPIX_CC"/>
    <property type="match status" value="1"/>
</dbReference>
<dbReference type="Gene3D" id="2.30.29.30">
    <property type="entry name" value="Pleckstrin-homology domain (PH domain)/Phosphotyrosine-binding domain (PTB)"/>
    <property type="match status" value="1"/>
</dbReference>
<proteinExistence type="predicted"/>
<dbReference type="InterPro" id="IPR001452">
    <property type="entry name" value="SH3_domain"/>
</dbReference>
<evidence type="ECO:0000259" key="6">
    <source>
        <dbReference type="PROSITE" id="PS50010"/>
    </source>
</evidence>
<evidence type="ECO:0000259" key="5">
    <source>
        <dbReference type="PROSITE" id="PS50003"/>
    </source>
</evidence>
<dbReference type="PANTHER" id="PTHR46026">
    <property type="entry name" value="RHO-TYPE GUANINE NUCLEOTIDE EXCHANGE FACTOR, ISOFORM F"/>
    <property type="match status" value="1"/>
</dbReference>
<dbReference type="SUPFAM" id="SSF50044">
    <property type="entry name" value="SH3-domain"/>
    <property type="match status" value="1"/>
</dbReference>
<comment type="caution">
    <text evidence="7">The sequence shown here is derived from an EMBL/GenBank/DDBJ whole genome shotgun (WGS) entry which is preliminary data.</text>
</comment>
<sequence>MSSSRVVAVAKYPFAGRNNDELTFGKNDVITITQQLDGGWWEGTLNGVTGWFPSNHAVIVEDPGLLEAAEPPDDDAEQLKYRKQLILDLVTHETEHIMLMDNLVGNVLVAVERNKILTEKEYAKLTGNIAAFLDSQKCFLGELGQTASLPTPRIGGTFLKYAETLKTLLRTYCNNHPVAVEVLSAKRDELTKILEASGSNLKALVTGLSEPFRHLEKYPAMFQEMERTMQESDPDRGDMQRVFSVYSELKEFCTLLRRQRETQLEFLSAGHLQKSFSEREMAALGEILRLGFVTVGDDEEAVDRCLVLMENALLLLQPSETKLYELKEQLPLENLSVSRMELSNGFTVSRGAFGDIYAQTKSKVVLKALVLSYDDAQAWMEAFGLCPSVLIDESCTATNTISPIQPHRLEANDVKSMAEVSPLRKPQMQQLPSAVKAELRKKPSLDMRLNHELEMILPEADYDIQTTHNGASQRSSGTKTRRLFSGFSLRPLTASRGPYALSDGSSAVKMRKGVSMEDQEDAVLLRIGTAYFTPPPPQQTPRGNAAAQRAAAGTPAFGYQAPQLIVAEDEKILVEEVVGDEVVVHEKSLVDTVYALTNHMNTLLKEVNTLSQTLAKEQKARRRLEEMFRQQNQSMHNLSTSTKSSE</sequence>
<dbReference type="SMART" id="SM00326">
    <property type="entry name" value="SH3"/>
    <property type="match status" value="1"/>
</dbReference>
<dbReference type="Gene3D" id="1.20.5.390">
    <property type="entry name" value="L1 transposable element, trimerization domain"/>
    <property type="match status" value="1"/>
</dbReference>
<dbReference type="InterPro" id="IPR032409">
    <property type="entry name" value="GEF6/7_CC"/>
</dbReference>
<dbReference type="PROSITE" id="PS50003">
    <property type="entry name" value="PH_DOMAIN"/>
    <property type="match status" value="1"/>
</dbReference>
<dbReference type="PROSITE" id="PS50002">
    <property type="entry name" value="SH3"/>
    <property type="match status" value="1"/>
</dbReference>
<dbReference type="GO" id="GO:0005085">
    <property type="term" value="F:guanyl-nucleotide exchange factor activity"/>
    <property type="evidence" value="ECO:0007669"/>
    <property type="project" value="InterPro"/>
</dbReference>
<dbReference type="InterPro" id="IPR011993">
    <property type="entry name" value="PH-like_dom_sf"/>
</dbReference>
<dbReference type="InterPro" id="IPR001849">
    <property type="entry name" value="PH_domain"/>
</dbReference>
<name>A0AA39HJ57_9BILA</name>
<dbReference type="Gene3D" id="2.30.30.40">
    <property type="entry name" value="SH3 Domains"/>
    <property type="match status" value="1"/>
</dbReference>
<dbReference type="SUPFAM" id="SSF48065">
    <property type="entry name" value="DBL homology domain (DH-domain)"/>
    <property type="match status" value="1"/>
</dbReference>
<feature type="domain" description="SH3" evidence="4">
    <location>
        <begin position="3"/>
        <end position="62"/>
    </location>
</feature>
<keyword evidence="1 2" id="KW-0728">SH3 domain</keyword>
<dbReference type="Proteomes" id="UP001175271">
    <property type="component" value="Unassembled WGS sequence"/>
</dbReference>
<dbReference type="InterPro" id="IPR036028">
    <property type="entry name" value="SH3-like_dom_sf"/>
</dbReference>
<dbReference type="Pfam" id="PF00018">
    <property type="entry name" value="SH3_1"/>
    <property type="match status" value="1"/>
</dbReference>
<dbReference type="InterPro" id="IPR000219">
    <property type="entry name" value="DH_dom"/>
</dbReference>
<gene>
    <name evidence="7" type="ORF">QR680_018838</name>
</gene>
<dbReference type="PANTHER" id="PTHR46026:SF1">
    <property type="entry name" value="RHO-TYPE GUANINE NUCLEOTIDE EXCHANGE FACTOR, ISOFORM F"/>
    <property type="match status" value="1"/>
</dbReference>
<evidence type="ECO:0000256" key="1">
    <source>
        <dbReference type="ARBA" id="ARBA00022443"/>
    </source>
</evidence>
<evidence type="ECO:0000313" key="7">
    <source>
        <dbReference type="EMBL" id="KAK0406838.1"/>
    </source>
</evidence>
<feature type="domain" description="PH" evidence="5">
    <location>
        <begin position="286"/>
        <end position="388"/>
    </location>
</feature>
<feature type="coiled-coil region" evidence="3">
    <location>
        <begin position="600"/>
        <end position="634"/>
    </location>
</feature>
<dbReference type="Gene3D" id="1.20.900.10">
    <property type="entry name" value="Dbl homology (DH) domain"/>
    <property type="match status" value="1"/>
</dbReference>
<dbReference type="PROSITE" id="PS50010">
    <property type="entry name" value="DH_2"/>
    <property type="match status" value="1"/>
</dbReference>